<keyword evidence="2 7" id="KW-0489">Methyltransferase</keyword>
<gene>
    <name evidence="7" type="ORF">IQ227_03600</name>
</gene>
<dbReference type="PANTHER" id="PTHR33841">
    <property type="entry name" value="DNA METHYLTRANSFERASE YEEA-RELATED"/>
    <property type="match status" value="1"/>
</dbReference>
<keyword evidence="8" id="KW-1185">Reference proteome</keyword>
<evidence type="ECO:0000259" key="6">
    <source>
        <dbReference type="Pfam" id="PF18135"/>
    </source>
</evidence>
<dbReference type="GO" id="GO:0008168">
    <property type="term" value="F:methyltransferase activity"/>
    <property type="evidence" value="ECO:0007669"/>
    <property type="project" value="UniProtKB-KW"/>
</dbReference>
<dbReference type="PANTHER" id="PTHR33841:SF1">
    <property type="entry name" value="DNA METHYLTRANSFERASE A"/>
    <property type="match status" value="1"/>
</dbReference>
<dbReference type="PRINTS" id="PR00507">
    <property type="entry name" value="N12N6MTFRASE"/>
</dbReference>
<evidence type="ECO:0000256" key="2">
    <source>
        <dbReference type="ARBA" id="ARBA00022603"/>
    </source>
</evidence>
<reference evidence="7 8" key="1">
    <citation type="submission" date="2020-10" db="EMBL/GenBank/DDBJ databases">
        <authorList>
            <person name="Castelo-Branco R."/>
            <person name="Eusebio N."/>
            <person name="Adriana R."/>
            <person name="Vieira A."/>
            <person name="Brugerolle De Fraissinette N."/>
            <person name="Rezende De Castro R."/>
            <person name="Schneider M.P."/>
            <person name="Vasconcelos V."/>
            <person name="Leao P.N."/>
        </authorList>
    </citation>
    <scope>NUCLEOTIDE SEQUENCE [LARGE SCALE GENOMIC DNA]</scope>
    <source>
        <strain evidence="7 8">LEGE 00250</strain>
    </source>
</reference>
<dbReference type="Proteomes" id="UP000606776">
    <property type="component" value="Unassembled WGS sequence"/>
</dbReference>
<proteinExistence type="predicted"/>
<evidence type="ECO:0000256" key="1">
    <source>
        <dbReference type="ARBA" id="ARBA00011900"/>
    </source>
</evidence>
<evidence type="ECO:0000259" key="5">
    <source>
        <dbReference type="Pfam" id="PF02384"/>
    </source>
</evidence>
<evidence type="ECO:0000256" key="4">
    <source>
        <dbReference type="ARBA" id="ARBA00047942"/>
    </source>
</evidence>
<dbReference type="Pfam" id="PF02384">
    <property type="entry name" value="N6_Mtase"/>
    <property type="match status" value="1"/>
</dbReference>
<sequence length="1078" mass="124569">MNYLQVYIQEVSQVYQSQNATEHSYRPALKKLIESLDSGIQAINEPKRIACGAPDFVVKNGVLEVGHIEAKDIGVSLNKVVKTSQMARYFDALGNLILTDYLEFRWYVQGELRLSASLGSIYKRKTIKIDGDGIEKVEQLFRQFLLTKVPQVTTSKDLAKRMAGLAQLIRDAIKTALNDDDQGGMLRQQLESFERVLIKGLTGEQFADMYAQTICYGLFAARCNTDNINTFSRETAAFKLPKTNPFLRSIFGQIAGPDLDERINWAVDTLANILQQTDMAEILKDFGKPTRKEDPVVHFYETFLAEYDPKMRESRGVYYTPEPVVNYIIKSVDYVLKNKFNISKGLADAKKIKVPNLKGEGDIETHQVLILDPAVGTGTFMHSIIDYIYDSFKSQKGMWSSYVSQHLLPRLFGFELLMAPYTVAHMKLGLQLQELGYDFSSDERLRIYLTNTLQEAFQLEEQVISFGSRIKEEAEAAKEIKQESPVMVIIGNPPYSGHSVNTGDWIKNLLNGKDTIYNSSTESYFEVDGKSLGERNPKWLNDDYVKFIRFGQWRIEKTGYGVLAFITNHGYLDNPTFRGMRQSLMKTFDEIYVLDLHGNSKKKEICPDGSLDKNVFDIQQGVAIGIFIKYQTKEENSQKELATVYHADLWGAREVYENKQLVGGKYHWLAENNLQCTNWEKLESNTPFYLFKPQNNDLKMEYDTAWKITEIMSVNVLGFQTHRDHFAIDFDEETITKKFRELREDDLSNQEYLDKYNITDHQNWQLDKARQKIRADKEWKDKIISCLYRPFDWRYCYYSDVIMDRPRGELLNHVFKKDNLCLGLGRQGIAINDPIWSLISIADQPIDANIFRRGGINIFPLYLYPTNIPTLDNNIVNQCNQRKPNLSPEFINEFSQKLGLEFIVDGKGNQKQTFRPEDIFNYIYAVFHSPTYRQRYAEFLKIDFPRLPLTSNLALFWELVAKGDKLVQFHLMKATGKEISTYPIAGSNIVEQVKYNENHQQVWINSEQHFDQVPPQIWNFYIGGYQVCQKWLKDRKGRELNFDDLTHYQNIISIISETIQIMGDIDKIIANYGGFPLE</sequence>
<accession>A0ABR9V9I3</accession>
<organism evidence="7 8">
    <name type="scientific">Sphaerospermopsis aphanizomenoides LEGE 00250</name>
    <dbReference type="NCBI Taxonomy" id="2777972"/>
    <lineage>
        <taxon>Bacteria</taxon>
        <taxon>Bacillati</taxon>
        <taxon>Cyanobacteriota</taxon>
        <taxon>Cyanophyceae</taxon>
        <taxon>Nostocales</taxon>
        <taxon>Aphanizomenonaceae</taxon>
        <taxon>Sphaerospermopsis</taxon>
        <taxon>Sphaerospermopsis aphanizomenoides</taxon>
    </lineage>
</organism>
<comment type="catalytic activity">
    <reaction evidence="4">
        <text>a 2'-deoxyadenosine in DNA + S-adenosyl-L-methionine = an N(6)-methyl-2'-deoxyadenosine in DNA + S-adenosyl-L-homocysteine + H(+)</text>
        <dbReference type="Rhea" id="RHEA:15197"/>
        <dbReference type="Rhea" id="RHEA-COMP:12418"/>
        <dbReference type="Rhea" id="RHEA-COMP:12419"/>
        <dbReference type="ChEBI" id="CHEBI:15378"/>
        <dbReference type="ChEBI" id="CHEBI:57856"/>
        <dbReference type="ChEBI" id="CHEBI:59789"/>
        <dbReference type="ChEBI" id="CHEBI:90615"/>
        <dbReference type="ChEBI" id="CHEBI:90616"/>
        <dbReference type="EC" id="2.1.1.72"/>
    </reaction>
</comment>
<name>A0ABR9V9I3_9CYAN</name>
<dbReference type="RefSeq" id="WP_193941846.1">
    <property type="nucleotide sequence ID" value="NZ_JADEWB010000011.1"/>
</dbReference>
<dbReference type="InterPro" id="IPR029063">
    <property type="entry name" value="SAM-dependent_MTases_sf"/>
</dbReference>
<evidence type="ECO:0000256" key="3">
    <source>
        <dbReference type="ARBA" id="ARBA00022679"/>
    </source>
</evidence>
<dbReference type="SUPFAM" id="SSF53335">
    <property type="entry name" value="S-adenosyl-L-methionine-dependent methyltransferases"/>
    <property type="match status" value="1"/>
</dbReference>
<comment type="caution">
    <text evidence="7">The sequence shown here is derived from an EMBL/GenBank/DDBJ whole genome shotgun (WGS) entry which is preliminary data.</text>
</comment>
<dbReference type="InterPro" id="IPR041635">
    <property type="entry name" value="Type_ISP_LLaBIII_C"/>
</dbReference>
<feature type="domain" description="Type ISP restriction-modification enzyme LLaBIII C-terminal specificity" evidence="6">
    <location>
        <begin position="710"/>
        <end position="1062"/>
    </location>
</feature>
<dbReference type="Gene3D" id="3.40.50.150">
    <property type="entry name" value="Vaccinia Virus protein VP39"/>
    <property type="match status" value="1"/>
</dbReference>
<dbReference type="Pfam" id="PF18135">
    <property type="entry name" value="Type_ISP_C"/>
    <property type="match status" value="1"/>
</dbReference>
<dbReference type="InterPro" id="IPR050953">
    <property type="entry name" value="N4_N6_ade-DNA_methylase"/>
</dbReference>
<dbReference type="EC" id="2.1.1.72" evidence="1"/>
<evidence type="ECO:0000313" key="7">
    <source>
        <dbReference type="EMBL" id="MBE9235147.1"/>
    </source>
</evidence>
<feature type="domain" description="DNA methylase adenine-specific" evidence="5">
    <location>
        <begin position="293"/>
        <end position="498"/>
    </location>
</feature>
<dbReference type="InterPro" id="IPR003356">
    <property type="entry name" value="DNA_methylase_A-5"/>
</dbReference>
<protein>
    <recommendedName>
        <fullName evidence="1">site-specific DNA-methyltransferase (adenine-specific)</fullName>
        <ecNumber evidence="1">2.1.1.72</ecNumber>
    </recommendedName>
</protein>
<dbReference type="EMBL" id="JADEWB010000011">
    <property type="protein sequence ID" value="MBE9235147.1"/>
    <property type="molecule type" value="Genomic_DNA"/>
</dbReference>
<dbReference type="GO" id="GO:0032259">
    <property type="term" value="P:methylation"/>
    <property type="evidence" value="ECO:0007669"/>
    <property type="project" value="UniProtKB-KW"/>
</dbReference>
<evidence type="ECO:0000313" key="8">
    <source>
        <dbReference type="Proteomes" id="UP000606776"/>
    </source>
</evidence>
<keyword evidence="3" id="KW-0808">Transferase</keyword>